<evidence type="ECO:0000313" key="4">
    <source>
        <dbReference type="WBParaSite" id="HPBE_0001790301-mRNA-1"/>
    </source>
</evidence>
<organism evidence="3 4">
    <name type="scientific">Heligmosomoides polygyrus</name>
    <name type="common">Parasitic roundworm</name>
    <dbReference type="NCBI Taxonomy" id="6339"/>
    <lineage>
        <taxon>Eukaryota</taxon>
        <taxon>Metazoa</taxon>
        <taxon>Ecdysozoa</taxon>
        <taxon>Nematoda</taxon>
        <taxon>Chromadorea</taxon>
        <taxon>Rhabditida</taxon>
        <taxon>Rhabditina</taxon>
        <taxon>Rhabditomorpha</taxon>
        <taxon>Strongyloidea</taxon>
        <taxon>Heligmosomidae</taxon>
        <taxon>Heligmosomoides</taxon>
    </lineage>
</organism>
<evidence type="ECO:0000313" key="2">
    <source>
        <dbReference type="EMBL" id="VDP10162.1"/>
    </source>
</evidence>
<accession>A0A183G7W0</accession>
<reference evidence="4" key="2">
    <citation type="submission" date="2019-09" db="UniProtKB">
        <authorList>
            <consortium name="WormBaseParasite"/>
        </authorList>
    </citation>
    <scope>IDENTIFICATION</scope>
</reference>
<dbReference type="WBParaSite" id="HPBE_0001790301-mRNA-1">
    <property type="protein sequence ID" value="HPBE_0001790301-mRNA-1"/>
    <property type="gene ID" value="HPBE_0001790301"/>
</dbReference>
<protein>
    <submittedName>
        <fullName evidence="4">Nucleoplasmin domain-containing protein</fullName>
    </submittedName>
</protein>
<gene>
    <name evidence="2" type="ORF">HPBE_LOCUS17902</name>
</gene>
<dbReference type="Proteomes" id="UP000050761">
    <property type="component" value="Unassembled WGS sequence"/>
</dbReference>
<evidence type="ECO:0000256" key="1">
    <source>
        <dbReference type="SAM" id="MobiDB-lite"/>
    </source>
</evidence>
<name>A0A183G7W0_HELPZ</name>
<keyword evidence="3" id="KW-1185">Reference proteome</keyword>
<proteinExistence type="predicted"/>
<feature type="region of interest" description="Disordered" evidence="1">
    <location>
        <begin position="100"/>
        <end position="120"/>
    </location>
</feature>
<feature type="compositionally biased region" description="Acidic residues" evidence="1">
    <location>
        <begin position="100"/>
        <end position="114"/>
    </location>
</feature>
<dbReference type="AlphaFoldDB" id="A0A183G7W0"/>
<evidence type="ECO:0000313" key="3">
    <source>
        <dbReference type="Proteomes" id="UP000050761"/>
    </source>
</evidence>
<sequence length="132" mass="15138">MLNTKYKVHETPLGNHPARIFKGDHVMTSEVVPMRNENLTPTISADGQVVVHLLTLKCGPPLDKESSREEIKLAERMDSIPKDFEARQLEVGEDEQLEVVEEEEEDWDPQDEQMDVERQLGSGHMILLNIEY</sequence>
<accession>A0A3P8A9E5</accession>
<reference evidence="2 3" key="1">
    <citation type="submission" date="2018-11" db="EMBL/GenBank/DDBJ databases">
        <authorList>
            <consortium name="Pathogen Informatics"/>
        </authorList>
    </citation>
    <scope>NUCLEOTIDE SEQUENCE [LARGE SCALE GENOMIC DNA]</scope>
</reference>
<dbReference type="EMBL" id="UZAH01030328">
    <property type="protein sequence ID" value="VDP10162.1"/>
    <property type="molecule type" value="Genomic_DNA"/>
</dbReference>